<feature type="transmembrane region" description="Helical" evidence="9">
    <location>
        <begin position="348"/>
        <end position="368"/>
    </location>
</feature>
<dbReference type="PROSITE" id="PS00216">
    <property type="entry name" value="SUGAR_TRANSPORT_1"/>
    <property type="match status" value="2"/>
</dbReference>
<feature type="transmembrane region" description="Helical" evidence="9">
    <location>
        <begin position="380"/>
        <end position="407"/>
    </location>
</feature>
<dbReference type="AlphaFoldDB" id="A0A0A1TQ79"/>
<dbReference type="InterPro" id="IPR020846">
    <property type="entry name" value="MFS_dom"/>
</dbReference>
<keyword evidence="3 8" id="KW-0813">Transport</keyword>
<dbReference type="STRING" id="1531966.A0A0A1TQ79"/>
<dbReference type="InterPro" id="IPR005828">
    <property type="entry name" value="MFS_sugar_transport-like"/>
</dbReference>
<accession>A0A0A1TQ79</accession>
<dbReference type="HOGENOM" id="CLU_001265_30_1_1"/>
<feature type="domain" description="Major facilitator superfamily (MFS) profile" evidence="10">
    <location>
        <begin position="21"/>
        <end position="471"/>
    </location>
</feature>
<sequence length="533" mass="58438">MLGRKSIRINGAECGIEALILGITTSIGGFLFGYDTGQISALLLFNDFTNRFAQNPNSLGTKDWVPIIQSLVVSLMSIGCLIGALSGAYTSDWWGRRRSLCFGVAVFIVGNVIQITAMNSWVHMMMGRFVAGLGVGNLSIGVPLFQSESAPKEIRGAVVASYQLMITIGILVANLINYGVRGIQDSSASWRIVIGIGILFSLPLGIGIMLVPESPRWLAGQGNWDGARMSMARLRGLKNDAHNAVVEDDLQEMREILEEEHAAGASTWLDCFKVDLHVPKVLYRTLLGFAIHFLQQWSGVNYFFYYGATVFRSAGIDDPILTQLILGAVNVVMTFYGLYVVERYGRRWPLFLGAIWQAAWLLVFASVGTALPPAENKATGIVMIVCACMFIASFAGTWGPMAWVVVGETFPLRTRAKQASLATAGNWLGNFMIGFLTPLADSGISYAFGFVFVGTNIAAAALVWFFLYESRTLSLEHVDLMYGQKDLNAWNSHRWVPPGYASREKRDEQHFSYTNKKVGAGSDGISEVRTEHA</sequence>
<dbReference type="InterPro" id="IPR036259">
    <property type="entry name" value="MFS_trans_sf"/>
</dbReference>
<protein>
    <submittedName>
        <fullName evidence="11">Putative High-affinity fructose transporter ght6</fullName>
    </submittedName>
</protein>
<dbReference type="FunFam" id="1.20.1250.20:FF:000044">
    <property type="entry name" value="Hexose transporter Hxt3p"/>
    <property type="match status" value="1"/>
</dbReference>
<evidence type="ECO:0000256" key="1">
    <source>
        <dbReference type="ARBA" id="ARBA00004141"/>
    </source>
</evidence>
<feature type="transmembrane region" description="Helical" evidence="9">
    <location>
        <begin position="157"/>
        <end position="176"/>
    </location>
</feature>
<keyword evidence="4" id="KW-0762">Sugar transport</keyword>
<dbReference type="EMBL" id="CDHN01000006">
    <property type="protein sequence ID" value="CEJ93803.1"/>
    <property type="molecule type" value="Genomic_DNA"/>
</dbReference>
<dbReference type="InterPro" id="IPR005829">
    <property type="entry name" value="Sugar_transporter_CS"/>
</dbReference>
<feature type="transmembrane region" description="Helical" evidence="9">
    <location>
        <begin position="12"/>
        <end position="34"/>
    </location>
</feature>
<feature type="transmembrane region" description="Helical" evidence="9">
    <location>
        <begin position="100"/>
        <end position="119"/>
    </location>
</feature>
<feature type="transmembrane region" description="Helical" evidence="9">
    <location>
        <begin position="419"/>
        <end position="440"/>
    </location>
</feature>
<comment type="subcellular location">
    <subcellularLocation>
        <location evidence="1">Membrane</location>
        <topology evidence="1">Multi-pass membrane protein</topology>
    </subcellularLocation>
</comment>
<feature type="transmembrane region" description="Helical" evidence="9">
    <location>
        <begin position="286"/>
        <end position="308"/>
    </location>
</feature>
<dbReference type="PANTHER" id="PTHR48022">
    <property type="entry name" value="PLASTIDIC GLUCOSE TRANSPORTER 4"/>
    <property type="match status" value="1"/>
</dbReference>
<evidence type="ECO:0000256" key="5">
    <source>
        <dbReference type="ARBA" id="ARBA00022692"/>
    </source>
</evidence>
<feature type="transmembrane region" description="Helical" evidence="9">
    <location>
        <begin position="125"/>
        <end position="145"/>
    </location>
</feature>
<dbReference type="GO" id="GO:0005351">
    <property type="term" value="F:carbohydrate:proton symporter activity"/>
    <property type="evidence" value="ECO:0007669"/>
    <property type="project" value="TreeGrafter"/>
</dbReference>
<dbReference type="PROSITE" id="PS00217">
    <property type="entry name" value="SUGAR_TRANSPORT_2"/>
    <property type="match status" value="1"/>
</dbReference>
<organism evidence="11 12">
    <name type="scientific">[Torrubiella] hemipterigena</name>
    <dbReference type="NCBI Taxonomy" id="1531966"/>
    <lineage>
        <taxon>Eukaryota</taxon>
        <taxon>Fungi</taxon>
        <taxon>Dikarya</taxon>
        <taxon>Ascomycota</taxon>
        <taxon>Pezizomycotina</taxon>
        <taxon>Sordariomycetes</taxon>
        <taxon>Hypocreomycetidae</taxon>
        <taxon>Hypocreales</taxon>
        <taxon>Clavicipitaceae</taxon>
        <taxon>Clavicipitaceae incertae sedis</taxon>
        <taxon>'Torrubiella' clade</taxon>
    </lineage>
</organism>
<evidence type="ECO:0000256" key="4">
    <source>
        <dbReference type="ARBA" id="ARBA00022597"/>
    </source>
</evidence>
<dbReference type="Pfam" id="PF00083">
    <property type="entry name" value="Sugar_tr"/>
    <property type="match status" value="1"/>
</dbReference>
<proteinExistence type="inferred from homology"/>
<dbReference type="InterPro" id="IPR050360">
    <property type="entry name" value="MFS_Sugar_Transporters"/>
</dbReference>
<evidence type="ECO:0000313" key="11">
    <source>
        <dbReference type="EMBL" id="CEJ93803.1"/>
    </source>
</evidence>
<feature type="transmembrane region" description="Helical" evidence="9">
    <location>
        <begin position="188"/>
        <end position="211"/>
    </location>
</feature>
<keyword evidence="12" id="KW-1185">Reference proteome</keyword>
<evidence type="ECO:0000256" key="9">
    <source>
        <dbReference type="SAM" id="Phobius"/>
    </source>
</evidence>
<evidence type="ECO:0000256" key="2">
    <source>
        <dbReference type="ARBA" id="ARBA00010992"/>
    </source>
</evidence>
<evidence type="ECO:0000256" key="7">
    <source>
        <dbReference type="ARBA" id="ARBA00023136"/>
    </source>
</evidence>
<dbReference type="CDD" id="cd17356">
    <property type="entry name" value="MFS_HXT"/>
    <property type="match status" value="1"/>
</dbReference>
<dbReference type="GO" id="GO:0005886">
    <property type="term" value="C:plasma membrane"/>
    <property type="evidence" value="ECO:0007669"/>
    <property type="project" value="TreeGrafter"/>
</dbReference>
<comment type="similarity">
    <text evidence="2 8">Belongs to the major facilitator superfamily. Sugar transporter (TC 2.A.1.1) family.</text>
</comment>
<evidence type="ECO:0000256" key="6">
    <source>
        <dbReference type="ARBA" id="ARBA00022989"/>
    </source>
</evidence>
<dbReference type="SUPFAM" id="SSF103473">
    <property type="entry name" value="MFS general substrate transporter"/>
    <property type="match status" value="1"/>
</dbReference>
<evidence type="ECO:0000259" key="10">
    <source>
        <dbReference type="PROSITE" id="PS50850"/>
    </source>
</evidence>
<dbReference type="NCBIfam" id="TIGR00879">
    <property type="entry name" value="SP"/>
    <property type="match status" value="1"/>
</dbReference>
<dbReference type="Proteomes" id="UP000039046">
    <property type="component" value="Unassembled WGS sequence"/>
</dbReference>
<dbReference type="PROSITE" id="PS50850">
    <property type="entry name" value="MFS"/>
    <property type="match status" value="1"/>
</dbReference>
<feature type="transmembrane region" description="Helical" evidence="9">
    <location>
        <begin position="67"/>
        <end position="88"/>
    </location>
</feature>
<keyword evidence="7 9" id="KW-0472">Membrane</keyword>
<gene>
    <name evidence="11" type="ORF">VHEMI09371</name>
</gene>
<keyword evidence="6 9" id="KW-1133">Transmembrane helix</keyword>
<reference evidence="11 12" key="1">
    <citation type="journal article" date="2015" name="Genome Announc.">
        <title>Draft Genome Sequence and Gene Annotation of the Entomopathogenic Fungus Verticillium hemipterigenum.</title>
        <authorList>
            <person name="Horn F."/>
            <person name="Habel A."/>
            <person name="Scharf D.H."/>
            <person name="Dworschak J."/>
            <person name="Brakhage A.A."/>
            <person name="Guthke R."/>
            <person name="Hertweck C."/>
            <person name="Linde J."/>
        </authorList>
    </citation>
    <scope>NUCLEOTIDE SEQUENCE [LARGE SCALE GENOMIC DNA]</scope>
</reference>
<evidence type="ECO:0000256" key="8">
    <source>
        <dbReference type="RuleBase" id="RU003346"/>
    </source>
</evidence>
<dbReference type="Gene3D" id="1.20.1250.20">
    <property type="entry name" value="MFS general substrate transporter like domains"/>
    <property type="match status" value="1"/>
</dbReference>
<name>A0A0A1TQ79_9HYPO</name>
<feature type="transmembrane region" description="Helical" evidence="9">
    <location>
        <begin position="320"/>
        <end position="341"/>
    </location>
</feature>
<dbReference type="PRINTS" id="PR00171">
    <property type="entry name" value="SUGRTRNSPORT"/>
</dbReference>
<keyword evidence="5 9" id="KW-0812">Transmembrane</keyword>
<feature type="transmembrane region" description="Helical" evidence="9">
    <location>
        <begin position="446"/>
        <end position="467"/>
    </location>
</feature>
<evidence type="ECO:0000313" key="12">
    <source>
        <dbReference type="Proteomes" id="UP000039046"/>
    </source>
</evidence>
<dbReference type="PANTHER" id="PTHR48022:SF75">
    <property type="entry name" value="GALACTOSE TRANSPORTER-RELATED"/>
    <property type="match status" value="1"/>
</dbReference>
<dbReference type="OrthoDB" id="5141738at2759"/>
<dbReference type="InterPro" id="IPR003663">
    <property type="entry name" value="Sugar/inositol_transpt"/>
</dbReference>
<evidence type="ECO:0000256" key="3">
    <source>
        <dbReference type="ARBA" id="ARBA00022448"/>
    </source>
</evidence>